<reference evidence="2" key="1">
    <citation type="submission" date="2020-04" db="EMBL/GenBank/DDBJ databases">
        <authorList>
            <person name="Alioto T."/>
            <person name="Alioto T."/>
            <person name="Gomez Garrido J."/>
        </authorList>
    </citation>
    <scope>NUCLEOTIDE SEQUENCE</scope>
    <source>
        <strain evidence="2">A484AB</strain>
    </source>
</reference>
<evidence type="ECO:0000313" key="3">
    <source>
        <dbReference type="Proteomes" id="UP001152795"/>
    </source>
</evidence>
<dbReference type="InterPro" id="IPR008042">
    <property type="entry name" value="Retrotrans_Pao"/>
</dbReference>
<dbReference type="AlphaFoldDB" id="A0A7D9KB23"/>
<dbReference type="PANTHER" id="PTHR47331">
    <property type="entry name" value="PHD-TYPE DOMAIN-CONTAINING PROTEIN"/>
    <property type="match status" value="1"/>
</dbReference>
<accession>A0A7D9KB23</accession>
<dbReference type="Proteomes" id="UP001152795">
    <property type="component" value="Unassembled WGS sequence"/>
</dbReference>
<feature type="region of interest" description="Disordered" evidence="1">
    <location>
        <begin position="214"/>
        <end position="237"/>
    </location>
</feature>
<evidence type="ECO:0000313" key="2">
    <source>
        <dbReference type="EMBL" id="CAB4043057.1"/>
    </source>
</evidence>
<comment type="caution">
    <text evidence="2">The sequence shown here is derived from an EMBL/GenBank/DDBJ whole genome shotgun (WGS) entry which is preliminary data.</text>
</comment>
<proteinExistence type="predicted"/>
<evidence type="ECO:0000256" key="1">
    <source>
        <dbReference type="SAM" id="MobiDB-lite"/>
    </source>
</evidence>
<organism evidence="2 3">
    <name type="scientific">Paramuricea clavata</name>
    <name type="common">Red gorgonian</name>
    <name type="synonym">Violescent sea-whip</name>
    <dbReference type="NCBI Taxonomy" id="317549"/>
    <lineage>
        <taxon>Eukaryota</taxon>
        <taxon>Metazoa</taxon>
        <taxon>Cnidaria</taxon>
        <taxon>Anthozoa</taxon>
        <taxon>Octocorallia</taxon>
        <taxon>Malacalcyonacea</taxon>
        <taxon>Plexauridae</taxon>
        <taxon>Paramuricea</taxon>
    </lineage>
</organism>
<dbReference type="OrthoDB" id="5983986at2759"/>
<dbReference type="EMBL" id="CACRXK020031416">
    <property type="protein sequence ID" value="CAB4043057.1"/>
    <property type="molecule type" value="Genomic_DNA"/>
</dbReference>
<sequence length="237" mass="26815">MDVVSPITLEGKIIFRDVCKTKVPWDADIQEPLSRRWNEWEKSLPNEETIPRPIVKYREPVLNVELHTFGDASTKGVGAVVYSVVRQKSGNTQQLVTAKSRLAKEGLTINLCGGTVQNGWTIQRNGQTTLKRNHPQLLKLKPKWFERFQATAVVKPPPGMLPKELYEGKDGLVRAIKLRAGKSVMERPVQHLYPLELSCDIENRQTTKTTTELNAEATEFRPKRRSGCSEASQPDDR</sequence>
<protein>
    <submittedName>
        <fullName evidence="2">Uncharacterized protein</fullName>
    </submittedName>
</protein>
<keyword evidence="3" id="KW-1185">Reference proteome</keyword>
<gene>
    <name evidence="2" type="ORF">PACLA_8A087678</name>
</gene>
<dbReference type="PANTHER" id="PTHR47331:SF6">
    <property type="entry name" value="DOUBLECORTIN DOMAIN-CONTAINING PROTEIN"/>
    <property type="match status" value="1"/>
</dbReference>
<name>A0A7D9KB23_PARCT</name>
<dbReference type="Pfam" id="PF05380">
    <property type="entry name" value="Peptidase_A17"/>
    <property type="match status" value="1"/>
</dbReference>